<proteinExistence type="predicted"/>
<dbReference type="EMBL" id="CAJVPS010000290">
    <property type="protein sequence ID" value="CAG8473937.1"/>
    <property type="molecule type" value="Genomic_DNA"/>
</dbReference>
<reference evidence="2" key="1">
    <citation type="submission" date="2021-06" db="EMBL/GenBank/DDBJ databases">
        <authorList>
            <person name="Kallberg Y."/>
            <person name="Tangrot J."/>
            <person name="Rosling A."/>
        </authorList>
    </citation>
    <scope>NUCLEOTIDE SEQUENCE</scope>
    <source>
        <strain evidence="2">FL130A</strain>
    </source>
</reference>
<accession>A0A9N8Z921</accession>
<gene>
    <name evidence="2" type="ORF">ALEPTO_LOCUS2149</name>
</gene>
<protein>
    <submittedName>
        <fullName evidence="2">14675_t:CDS:1</fullName>
    </submittedName>
</protein>
<organism evidence="2 3">
    <name type="scientific">Ambispora leptoticha</name>
    <dbReference type="NCBI Taxonomy" id="144679"/>
    <lineage>
        <taxon>Eukaryota</taxon>
        <taxon>Fungi</taxon>
        <taxon>Fungi incertae sedis</taxon>
        <taxon>Mucoromycota</taxon>
        <taxon>Glomeromycotina</taxon>
        <taxon>Glomeromycetes</taxon>
        <taxon>Archaeosporales</taxon>
        <taxon>Ambisporaceae</taxon>
        <taxon>Ambispora</taxon>
    </lineage>
</organism>
<dbReference type="Proteomes" id="UP000789508">
    <property type="component" value="Unassembled WGS sequence"/>
</dbReference>
<evidence type="ECO:0000256" key="1">
    <source>
        <dbReference type="SAM" id="MobiDB-lite"/>
    </source>
</evidence>
<dbReference type="AlphaFoldDB" id="A0A9N8Z921"/>
<sequence>MNKFQENNSNPQNTNSQNNSQTQNNPPNDQEPSLMSILSSVLTPLVPTLVAKLTGQKLPAITNPVPNDQSSQQLFPVLQSMIDTQNLLLQEIVLLKRNDQNIANSFQSLRLTHEKKQIELGTNQVYKLELNLPLLLPKLEEVFGVDPHSVVLPLLLQLITPAYNFSEQHQNLTGLFLGRDPDYRTLECELRDRYAEEELPDKNYLAEEIAL</sequence>
<keyword evidence="3" id="KW-1185">Reference proteome</keyword>
<feature type="compositionally biased region" description="Low complexity" evidence="1">
    <location>
        <begin position="7"/>
        <end position="28"/>
    </location>
</feature>
<feature type="region of interest" description="Disordered" evidence="1">
    <location>
        <begin position="1"/>
        <end position="33"/>
    </location>
</feature>
<comment type="caution">
    <text evidence="2">The sequence shown here is derived from an EMBL/GenBank/DDBJ whole genome shotgun (WGS) entry which is preliminary data.</text>
</comment>
<evidence type="ECO:0000313" key="3">
    <source>
        <dbReference type="Proteomes" id="UP000789508"/>
    </source>
</evidence>
<evidence type="ECO:0000313" key="2">
    <source>
        <dbReference type="EMBL" id="CAG8473937.1"/>
    </source>
</evidence>
<name>A0A9N8Z921_9GLOM</name>